<comment type="caution">
    <text evidence="3">The sequence shown here is derived from an EMBL/GenBank/DDBJ whole genome shotgun (WGS) entry which is preliminary data.</text>
</comment>
<dbReference type="InterPro" id="IPR002885">
    <property type="entry name" value="PPR_rpt"/>
</dbReference>
<dbReference type="Pfam" id="PF01535">
    <property type="entry name" value="PPR"/>
    <property type="match status" value="2"/>
</dbReference>
<dbReference type="PROSITE" id="PS51375">
    <property type="entry name" value="PPR"/>
    <property type="match status" value="5"/>
</dbReference>
<protein>
    <recommendedName>
        <fullName evidence="5">Pentatricopeptide repeat-containing protein</fullName>
    </recommendedName>
</protein>
<sequence length="505" mass="57030">MYVLCNSFVDAKKLFYQLEFYYAMPWNWMIRGLVKMGCFDFALSFYFKMLGCGVLPDKYTFPPVIKCCTCLNNVRSGKVIQDMILEMGFNLDMYVASSLIKLYADNGCIEDARRFFDKMIDKDCVSWNVMINGYVQCGESDSAIKLFKYMMRSEAKPDSVTFACVLSISCSEAMVQYGRQLHGLVVRSGLDFDPLVGNTLVTMYSKGRQLGDARKFFDMMPQTDLVVWNRMIGGYVQNGFMDDASMLFNGMVSAGVKPDSITFTSFLSSLAESSSLRRAKEIHGYIVRHGVILDIYLKNALIVLYFKCRDVVMACRIFNLSTQFDIVIYTAMISGYVLNGMNNDALEIFRWLLQKKMIPNALTYTSILPACAGLAAIKLGRELHGYIIKNELEEKCPVGSAIMNFYAKCGRLDLAHLIFGRISKKDAIYGSHPEFPQICSLLKSLLLEQWSDETATIIKDNCGSSILFVSSDFDPSELPYSGLAASSWDTFLLISRNGCYETRCR</sequence>
<dbReference type="FunFam" id="1.25.40.10:FF:000344">
    <property type="entry name" value="Pentatricopeptide repeat-containing protein"/>
    <property type="match status" value="1"/>
</dbReference>
<keyword evidence="1" id="KW-0677">Repeat</keyword>
<dbReference type="InterPro" id="IPR046960">
    <property type="entry name" value="PPR_At4g14850-like_plant"/>
</dbReference>
<dbReference type="PANTHER" id="PTHR47926">
    <property type="entry name" value="PENTATRICOPEPTIDE REPEAT-CONTAINING PROTEIN"/>
    <property type="match status" value="1"/>
</dbReference>
<dbReference type="Proteomes" id="UP001162972">
    <property type="component" value="Chromosome 11"/>
</dbReference>
<evidence type="ECO:0000313" key="3">
    <source>
        <dbReference type="EMBL" id="KAJ6417614.1"/>
    </source>
</evidence>
<feature type="repeat" description="PPR" evidence="2">
    <location>
        <begin position="123"/>
        <end position="157"/>
    </location>
</feature>
<dbReference type="PANTHER" id="PTHR47926:SF347">
    <property type="entry name" value="PENTATRICOPEPTIDE REPEAT-CONTAINING PROTEIN"/>
    <property type="match status" value="1"/>
</dbReference>
<proteinExistence type="predicted"/>
<gene>
    <name evidence="3" type="ORF">OIU84_003359</name>
</gene>
<evidence type="ECO:0000256" key="2">
    <source>
        <dbReference type="PROSITE-ProRule" id="PRU00708"/>
    </source>
</evidence>
<feature type="repeat" description="PPR" evidence="2">
    <location>
        <begin position="224"/>
        <end position="258"/>
    </location>
</feature>
<keyword evidence="4" id="KW-1185">Reference proteome</keyword>
<dbReference type="EMBL" id="JAPFFJ010000011">
    <property type="protein sequence ID" value="KAJ6417614.1"/>
    <property type="molecule type" value="Genomic_DNA"/>
</dbReference>
<evidence type="ECO:0000313" key="4">
    <source>
        <dbReference type="Proteomes" id="UP001162972"/>
    </source>
</evidence>
<dbReference type="Gene3D" id="1.25.40.10">
    <property type="entry name" value="Tetratricopeptide repeat domain"/>
    <property type="match status" value="4"/>
</dbReference>
<dbReference type="NCBIfam" id="TIGR00756">
    <property type="entry name" value="PPR"/>
    <property type="match status" value="4"/>
</dbReference>
<dbReference type="GO" id="GO:0009451">
    <property type="term" value="P:RNA modification"/>
    <property type="evidence" value="ECO:0007669"/>
    <property type="project" value="InterPro"/>
</dbReference>
<dbReference type="AlphaFoldDB" id="A0AAD6P5P6"/>
<evidence type="ECO:0000256" key="1">
    <source>
        <dbReference type="ARBA" id="ARBA00022737"/>
    </source>
</evidence>
<dbReference type="FunFam" id="1.25.40.10:FF:000343">
    <property type="entry name" value="Pentatricopeptide repeat-containing protein At3g58590"/>
    <property type="match status" value="1"/>
</dbReference>
<accession>A0AAD6P5P6</accession>
<feature type="repeat" description="PPR" evidence="2">
    <location>
        <begin position="92"/>
        <end position="122"/>
    </location>
</feature>
<feature type="repeat" description="PPR" evidence="2">
    <location>
        <begin position="22"/>
        <end position="56"/>
    </location>
</feature>
<evidence type="ECO:0008006" key="5">
    <source>
        <dbReference type="Google" id="ProtNLM"/>
    </source>
</evidence>
<dbReference type="FunFam" id="1.25.40.10:FF:000196">
    <property type="entry name" value="Pentatricopeptide repeat-containing protein At4g14850"/>
    <property type="match status" value="1"/>
</dbReference>
<dbReference type="InterPro" id="IPR011990">
    <property type="entry name" value="TPR-like_helical_dom_sf"/>
</dbReference>
<reference evidence="3 4" key="1">
    <citation type="journal article" date="2023" name="Int. J. Mol. Sci.">
        <title>De Novo Assembly and Annotation of 11 Diverse Shrub Willow (Salix) Genomes Reveals Novel Gene Organization in Sex-Linked Regions.</title>
        <authorList>
            <person name="Hyden B."/>
            <person name="Feng K."/>
            <person name="Yates T.B."/>
            <person name="Jawdy S."/>
            <person name="Cereghino C."/>
            <person name="Smart L.B."/>
            <person name="Muchero W."/>
        </authorList>
    </citation>
    <scope>NUCLEOTIDE SEQUENCE [LARGE SCALE GENOMIC DNA]</scope>
    <source>
        <tissue evidence="3">Shoot tip</tissue>
    </source>
</reference>
<feature type="repeat" description="PPR" evidence="2">
    <location>
        <begin position="325"/>
        <end position="359"/>
    </location>
</feature>
<organism evidence="3 4">
    <name type="scientific">Salix udensis</name>
    <dbReference type="NCBI Taxonomy" id="889485"/>
    <lineage>
        <taxon>Eukaryota</taxon>
        <taxon>Viridiplantae</taxon>
        <taxon>Streptophyta</taxon>
        <taxon>Embryophyta</taxon>
        <taxon>Tracheophyta</taxon>
        <taxon>Spermatophyta</taxon>
        <taxon>Magnoliopsida</taxon>
        <taxon>eudicotyledons</taxon>
        <taxon>Gunneridae</taxon>
        <taxon>Pentapetalae</taxon>
        <taxon>rosids</taxon>
        <taxon>fabids</taxon>
        <taxon>Malpighiales</taxon>
        <taxon>Salicaceae</taxon>
        <taxon>Saliceae</taxon>
        <taxon>Salix</taxon>
    </lineage>
</organism>
<name>A0AAD6P5P6_9ROSI</name>
<dbReference type="GO" id="GO:0003723">
    <property type="term" value="F:RNA binding"/>
    <property type="evidence" value="ECO:0007669"/>
    <property type="project" value="InterPro"/>
</dbReference>
<dbReference type="Pfam" id="PF13041">
    <property type="entry name" value="PPR_2"/>
    <property type="match status" value="3"/>
</dbReference>